<dbReference type="UniPathway" id="UPA00050">
    <property type="reaction ID" value="UER00064"/>
</dbReference>
<dbReference type="PANTHER" id="PTHR20861:SF1">
    <property type="entry name" value="HOMOSERINE KINASE"/>
    <property type="match status" value="1"/>
</dbReference>
<reference evidence="15 16" key="1">
    <citation type="submission" date="2011-10" db="EMBL/GenBank/DDBJ databases">
        <title>The Genome Sequence of Actinomyces graevenitzii C83.</title>
        <authorList>
            <consortium name="The Broad Institute Genome Sequencing Platform"/>
            <consortium name="The Broad Institute Genome Sequencing Center for Infectious Disease"/>
            <person name="Earl A."/>
            <person name="Ward D."/>
            <person name="Feldgarden M."/>
            <person name="Gevers D."/>
            <person name="Sibley C.D."/>
            <person name="Field T.R."/>
            <person name="Grinwis M."/>
            <person name="Eshaghurshan C.S."/>
            <person name="Surette M.G."/>
            <person name="Young S.K."/>
            <person name="Zeng Q."/>
            <person name="Gargeya S."/>
            <person name="Fitzgerald M."/>
            <person name="Haas B."/>
            <person name="Abouelleil A."/>
            <person name="Alvarado L."/>
            <person name="Arachchi H.M."/>
            <person name="Berlin A."/>
            <person name="Brown A."/>
            <person name="Chapman S.B."/>
            <person name="Chen Z."/>
            <person name="Dunbar C."/>
            <person name="Freedman E."/>
            <person name="Gearin G."/>
            <person name="Goldberg J."/>
            <person name="Griggs A."/>
            <person name="Gujja S."/>
            <person name="Heiman D."/>
            <person name="Howarth C."/>
            <person name="Larson L."/>
            <person name="Lui A."/>
            <person name="MacDonald P.J.P."/>
            <person name="Montmayeur A."/>
            <person name="Murphy C."/>
            <person name="Neiman D."/>
            <person name="Pearson M."/>
            <person name="Priest M."/>
            <person name="Roberts A."/>
            <person name="Saif S."/>
            <person name="Shea T."/>
            <person name="Shenoy N."/>
            <person name="Sisk P."/>
            <person name="Stolte C."/>
            <person name="Sykes S."/>
            <person name="Wortman J."/>
            <person name="Nusbaum C."/>
            <person name="Birren B."/>
        </authorList>
    </citation>
    <scope>NUCLEOTIDE SEQUENCE [LARGE SCALE GENOMIC DNA]</scope>
    <source>
        <strain evidence="15 16">C83</strain>
    </source>
</reference>
<evidence type="ECO:0000256" key="2">
    <source>
        <dbReference type="ARBA" id="ARBA00007370"/>
    </source>
</evidence>
<keyword evidence="7 13" id="KW-0791">Threonine biosynthesis</keyword>
<evidence type="ECO:0000313" key="15">
    <source>
        <dbReference type="EMBL" id="EHM88539.1"/>
    </source>
</evidence>
<dbReference type="PRINTS" id="PR00958">
    <property type="entry name" value="HOMSERKINASE"/>
</dbReference>
<evidence type="ECO:0000256" key="5">
    <source>
        <dbReference type="ARBA" id="ARBA00022605"/>
    </source>
</evidence>
<comment type="pathway">
    <text evidence="1 13">Amino-acid biosynthesis; L-threonine biosynthesis; L-threonine from L-aspartate: step 4/5.</text>
</comment>
<dbReference type="PROSITE" id="PS00627">
    <property type="entry name" value="GHMP_KINASES_ATP"/>
    <property type="match status" value="1"/>
</dbReference>
<dbReference type="Proteomes" id="UP000003822">
    <property type="component" value="Unassembled WGS sequence"/>
</dbReference>
<comment type="catalytic activity">
    <reaction evidence="11 13">
        <text>L-homoserine + ATP = O-phospho-L-homoserine + ADP + H(+)</text>
        <dbReference type="Rhea" id="RHEA:13985"/>
        <dbReference type="ChEBI" id="CHEBI:15378"/>
        <dbReference type="ChEBI" id="CHEBI:30616"/>
        <dbReference type="ChEBI" id="CHEBI:57476"/>
        <dbReference type="ChEBI" id="CHEBI:57590"/>
        <dbReference type="ChEBI" id="CHEBI:456216"/>
        <dbReference type="EC" id="2.7.1.39"/>
    </reaction>
</comment>
<dbReference type="HOGENOM" id="CLU_041243_0_1_11"/>
<dbReference type="GO" id="GO:0005524">
    <property type="term" value="F:ATP binding"/>
    <property type="evidence" value="ECO:0007669"/>
    <property type="project" value="UniProtKB-UniRule"/>
</dbReference>
<dbReference type="SUPFAM" id="SSF55060">
    <property type="entry name" value="GHMP Kinase, C-terminal domain"/>
    <property type="match status" value="1"/>
</dbReference>
<evidence type="ECO:0000256" key="13">
    <source>
        <dbReference type="HAMAP-Rule" id="MF_00384"/>
    </source>
</evidence>
<feature type="binding site" evidence="13">
    <location>
        <begin position="94"/>
        <end position="104"/>
    </location>
    <ligand>
        <name>ATP</name>
        <dbReference type="ChEBI" id="CHEBI:30616"/>
    </ligand>
</feature>
<evidence type="ECO:0000256" key="9">
    <source>
        <dbReference type="ARBA" id="ARBA00022777"/>
    </source>
</evidence>
<evidence type="ECO:0000259" key="14">
    <source>
        <dbReference type="Pfam" id="PF00288"/>
    </source>
</evidence>
<dbReference type="AlphaFoldDB" id="G9PES8"/>
<dbReference type="InterPro" id="IPR006203">
    <property type="entry name" value="GHMP_knse_ATP-bd_CS"/>
</dbReference>
<evidence type="ECO:0000256" key="1">
    <source>
        <dbReference type="ARBA" id="ARBA00005015"/>
    </source>
</evidence>
<dbReference type="Gene3D" id="3.30.230.10">
    <property type="match status" value="1"/>
</dbReference>
<dbReference type="eggNOG" id="COG0083">
    <property type="taxonomic scope" value="Bacteria"/>
</dbReference>
<proteinExistence type="inferred from homology"/>
<evidence type="ECO:0000256" key="3">
    <source>
        <dbReference type="ARBA" id="ARBA00012078"/>
    </source>
</evidence>
<evidence type="ECO:0000256" key="8">
    <source>
        <dbReference type="ARBA" id="ARBA00022741"/>
    </source>
</evidence>
<dbReference type="Pfam" id="PF00288">
    <property type="entry name" value="GHMP_kinases_N"/>
    <property type="match status" value="1"/>
</dbReference>
<keyword evidence="5 13" id="KW-0028">Amino-acid biosynthesis</keyword>
<evidence type="ECO:0000313" key="16">
    <source>
        <dbReference type="Proteomes" id="UP000003822"/>
    </source>
</evidence>
<accession>G9PES8</accession>
<dbReference type="NCBIfam" id="TIGR00191">
    <property type="entry name" value="thrB"/>
    <property type="match status" value="1"/>
</dbReference>
<comment type="similarity">
    <text evidence="2 13">Belongs to the GHMP kinase family. Homoserine kinase subfamily.</text>
</comment>
<keyword evidence="8 13" id="KW-0547">Nucleotide-binding</keyword>
<evidence type="ECO:0000256" key="12">
    <source>
        <dbReference type="ARBA" id="ARBA00049954"/>
    </source>
</evidence>
<organism evidence="15 16">
    <name type="scientific">Actinomyces graevenitzii C83</name>
    <dbReference type="NCBI Taxonomy" id="435830"/>
    <lineage>
        <taxon>Bacteria</taxon>
        <taxon>Bacillati</taxon>
        <taxon>Actinomycetota</taxon>
        <taxon>Actinomycetes</taxon>
        <taxon>Actinomycetales</taxon>
        <taxon>Actinomycetaceae</taxon>
        <taxon>Actinomyces</taxon>
    </lineage>
</organism>
<dbReference type="InterPro" id="IPR000870">
    <property type="entry name" value="Homoserine_kinase"/>
</dbReference>
<dbReference type="InterPro" id="IPR020568">
    <property type="entry name" value="Ribosomal_Su5_D2-typ_SF"/>
</dbReference>
<dbReference type="Gene3D" id="3.30.70.890">
    <property type="entry name" value="GHMP kinase, C-terminal domain"/>
    <property type="match status" value="1"/>
</dbReference>
<dbReference type="GO" id="GO:0005737">
    <property type="term" value="C:cytoplasm"/>
    <property type="evidence" value="ECO:0007669"/>
    <property type="project" value="UniProtKB-SubCell"/>
</dbReference>
<evidence type="ECO:0000256" key="6">
    <source>
        <dbReference type="ARBA" id="ARBA00022679"/>
    </source>
</evidence>
<keyword evidence="9 13" id="KW-0418">Kinase</keyword>
<keyword evidence="10 13" id="KW-0067">ATP-binding</keyword>
<feature type="domain" description="GHMP kinase N-terminal" evidence="14">
    <location>
        <begin position="65"/>
        <end position="149"/>
    </location>
</feature>
<dbReference type="HAMAP" id="MF_00384">
    <property type="entry name" value="Homoser_kinase"/>
    <property type="match status" value="1"/>
</dbReference>
<keyword evidence="6 13" id="KW-0808">Transferase</keyword>
<evidence type="ECO:0000256" key="10">
    <source>
        <dbReference type="ARBA" id="ARBA00022840"/>
    </source>
</evidence>
<name>G9PES8_9ACTO</name>
<dbReference type="InterPro" id="IPR006204">
    <property type="entry name" value="GHMP_kinase_N_dom"/>
</dbReference>
<dbReference type="PANTHER" id="PTHR20861">
    <property type="entry name" value="HOMOSERINE/4-DIPHOSPHOCYTIDYL-2-C-METHYL-D-ERYTHRITOL KINASE"/>
    <property type="match status" value="1"/>
</dbReference>
<dbReference type="SUPFAM" id="SSF54211">
    <property type="entry name" value="Ribosomal protein S5 domain 2-like"/>
    <property type="match status" value="1"/>
</dbReference>
<dbReference type="EC" id="2.7.1.39" evidence="3 13"/>
<dbReference type="InterPro" id="IPR014721">
    <property type="entry name" value="Ribsml_uS5_D2-typ_fold_subgr"/>
</dbReference>
<evidence type="ECO:0000256" key="11">
    <source>
        <dbReference type="ARBA" id="ARBA00049375"/>
    </source>
</evidence>
<dbReference type="GO" id="GO:0004413">
    <property type="term" value="F:homoserine kinase activity"/>
    <property type="evidence" value="ECO:0007669"/>
    <property type="project" value="UniProtKB-UniRule"/>
</dbReference>
<dbReference type="PATRIC" id="fig|435830.3.peg.724"/>
<dbReference type="EMBL" id="ACRN01000004">
    <property type="protein sequence ID" value="EHM88539.1"/>
    <property type="molecule type" value="Genomic_DNA"/>
</dbReference>
<evidence type="ECO:0000256" key="4">
    <source>
        <dbReference type="ARBA" id="ARBA00017858"/>
    </source>
</evidence>
<protein>
    <recommendedName>
        <fullName evidence="4 13">Homoserine kinase</fullName>
        <shortName evidence="13">HK</shortName>
        <shortName evidence="13">HSK</shortName>
        <ecNumber evidence="3 13">2.7.1.39</ecNumber>
    </recommendedName>
</protein>
<dbReference type="InterPro" id="IPR036554">
    <property type="entry name" value="GHMP_kinase_C_sf"/>
</dbReference>
<keyword evidence="16" id="KW-1185">Reference proteome</keyword>
<dbReference type="GO" id="GO:0009088">
    <property type="term" value="P:threonine biosynthetic process"/>
    <property type="evidence" value="ECO:0007669"/>
    <property type="project" value="UniProtKB-UniRule"/>
</dbReference>
<comment type="function">
    <text evidence="12 13">Catalyzes the ATP-dependent phosphorylation of L-homoserine to L-homoserine phosphate.</text>
</comment>
<dbReference type="PIRSF" id="PIRSF000676">
    <property type="entry name" value="Homoser_kin"/>
    <property type="match status" value="1"/>
</dbReference>
<comment type="subcellular location">
    <subcellularLocation>
        <location evidence="13">Cytoplasm</location>
    </subcellularLocation>
</comment>
<sequence length="308" mass="32701">MSVRISAEYASVRVPATSANLGPGFDSLGLAVRFYDEVDVRPVTYATHVDVEGVGAGKVPTDDNNLVVRALRFGLEAVGASQANFDMRCRNRVPHGSGMGSSASAAVAGLMLARGLIDEPEALNDEVILQLATEMEGHPDNVAPAVYGGATVSWMEAGKAHSAQIHLDASLPVTLLVPPESIRLSTAKAREVLPEMVSREDAIFNISRAALLMLGLTGQRQLLMSATQDRLHQDYRAGVLEDSTAVMRALREEGLPAVISGAGPTVLVLDKLPSHTRNTLRRHGWSVLSPGVDTQGAVPLPLSPLQLH</sequence>
<keyword evidence="13" id="KW-0963">Cytoplasm</keyword>
<evidence type="ECO:0000256" key="7">
    <source>
        <dbReference type="ARBA" id="ARBA00022697"/>
    </source>
</evidence>
<comment type="caution">
    <text evidence="15">The sequence shown here is derived from an EMBL/GenBank/DDBJ whole genome shotgun (WGS) entry which is preliminary data.</text>
</comment>
<dbReference type="STRING" id="435830.HMPREF0045_00752"/>
<gene>
    <name evidence="13" type="primary">thrB</name>
    <name evidence="15" type="ORF">HMPREF0045_00752</name>
</gene>